<dbReference type="RefSeq" id="WP_061922072.1">
    <property type="nucleotide sequence ID" value="NZ_CP012669.1"/>
</dbReference>
<evidence type="ECO:0000256" key="1">
    <source>
        <dbReference type="SAM" id="Phobius"/>
    </source>
</evidence>
<feature type="transmembrane region" description="Helical" evidence="1">
    <location>
        <begin position="80"/>
        <end position="99"/>
    </location>
</feature>
<dbReference type="OrthoDB" id="7410390at2"/>
<feature type="transmembrane region" description="Helical" evidence="1">
    <location>
        <begin position="48"/>
        <end position="68"/>
    </location>
</feature>
<gene>
    <name evidence="2" type="ORF">AMC99_00389</name>
</gene>
<feature type="transmembrane region" description="Helical" evidence="1">
    <location>
        <begin position="7"/>
        <end position="27"/>
    </location>
</feature>
<feature type="transmembrane region" description="Helical" evidence="1">
    <location>
        <begin position="111"/>
        <end position="130"/>
    </location>
</feature>
<keyword evidence="1" id="KW-1133">Transmembrane helix</keyword>
<name>A0A0M4M616_9SPHN</name>
<dbReference type="Proteomes" id="UP000057938">
    <property type="component" value="Chromosome"/>
</dbReference>
<dbReference type="AlphaFoldDB" id="A0A0M4M616"/>
<evidence type="ECO:0000313" key="2">
    <source>
        <dbReference type="EMBL" id="ALE15701.1"/>
    </source>
</evidence>
<dbReference type="EMBL" id="CP012669">
    <property type="protein sequence ID" value="ALE15701.1"/>
    <property type="molecule type" value="Genomic_DNA"/>
</dbReference>
<protein>
    <submittedName>
        <fullName evidence="2">Uncharacterized protein</fullName>
    </submittedName>
</protein>
<dbReference type="PATRIC" id="fig|361183.4.peg.386"/>
<keyword evidence="3" id="KW-1185">Reference proteome</keyword>
<accession>A0A0M4M616</accession>
<organism evidence="2 3">
    <name type="scientific">Altererythrobacter epoxidivorans</name>
    <dbReference type="NCBI Taxonomy" id="361183"/>
    <lineage>
        <taxon>Bacteria</taxon>
        <taxon>Pseudomonadati</taxon>
        <taxon>Pseudomonadota</taxon>
        <taxon>Alphaproteobacteria</taxon>
        <taxon>Sphingomonadales</taxon>
        <taxon>Erythrobacteraceae</taxon>
        <taxon>Altererythrobacter</taxon>
    </lineage>
</organism>
<sequence length="133" mass="14588">MTIAIDITAWTATLLGLFAISVSIGALRQPGLWLKMIKEIEHSPALQLLSGFVELFVGATIYLVNPWVSGDLLTMVMKAVGGLMMFEALVVMAICDLYMQMWLKNLAAVHRFWTVTTLVLGVILTTAGMMRLG</sequence>
<dbReference type="KEGG" id="aep:AMC99_00389"/>
<dbReference type="STRING" id="361183.AMC99_00389"/>
<evidence type="ECO:0000313" key="3">
    <source>
        <dbReference type="Proteomes" id="UP000057938"/>
    </source>
</evidence>
<keyword evidence="1" id="KW-0812">Transmembrane</keyword>
<proteinExistence type="predicted"/>
<keyword evidence="1" id="KW-0472">Membrane</keyword>
<reference evidence="2 3" key="1">
    <citation type="submission" date="2015-09" db="EMBL/GenBank/DDBJ databases">
        <title>Complete genome sequence of a benzo[a]pyrene-degrading bacterium Altererythrobacter epoxidivorans CGMCC 1.7731T.</title>
        <authorList>
            <person name="Li Z."/>
            <person name="Cheng H."/>
            <person name="Huo Y."/>
            <person name="Xu X."/>
        </authorList>
    </citation>
    <scope>NUCLEOTIDE SEQUENCE [LARGE SCALE GENOMIC DNA]</scope>
    <source>
        <strain evidence="2 3">CGMCC 1.7731</strain>
    </source>
</reference>